<protein>
    <submittedName>
        <fullName evidence="1">Uncharacterized protein</fullName>
    </submittedName>
</protein>
<gene>
    <name evidence="1" type="ORF">ACFOWM_03615</name>
</gene>
<evidence type="ECO:0000313" key="1">
    <source>
        <dbReference type="EMBL" id="MFC4261952.1"/>
    </source>
</evidence>
<organism evidence="1 2">
    <name type="scientific">Ferruginibacter yonginensis</name>
    <dbReference type="NCBI Taxonomy" id="1310416"/>
    <lineage>
        <taxon>Bacteria</taxon>
        <taxon>Pseudomonadati</taxon>
        <taxon>Bacteroidota</taxon>
        <taxon>Chitinophagia</taxon>
        <taxon>Chitinophagales</taxon>
        <taxon>Chitinophagaceae</taxon>
        <taxon>Ferruginibacter</taxon>
    </lineage>
</organism>
<dbReference type="RefSeq" id="WP_379707182.1">
    <property type="nucleotide sequence ID" value="NZ_JBHSCZ010000001.1"/>
</dbReference>
<name>A0ABV8QQD3_9BACT</name>
<proteinExistence type="predicted"/>
<accession>A0ABV8QQD3</accession>
<dbReference type="EMBL" id="JBHSCZ010000001">
    <property type="protein sequence ID" value="MFC4261952.1"/>
    <property type="molecule type" value="Genomic_DNA"/>
</dbReference>
<sequence>MAQQMTPAKAEEIRFCKRYSRFKVQIYFKNRAAITHYGKELANCTISQLRYGHIQVGVLNRQKGFQDCIDRIGICEKLYGKIQSAIIYDMKQQMVTEAGETLQGKIVAKYSGGAFDQLDSIVFSEEQKAIKFKLVSDGNGKEKIVRLEDFKPTPEATITQEQVAENIKKLTKKMQFQP</sequence>
<evidence type="ECO:0000313" key="2">
    <source>
        <dbReference type="Proteomes" id="UP001595907"/>
    </source>
</evidence>
<keyword evidence="2" id="KW-1185">Reference proteome</keyword>
<reference evidence="2" key="1">
    <citation type="journal article" date="2019" name="Int. J. Syst. Evol. Microbiol.">
        <title>The Global Catalogue of Microorganisms (GCM) 10K type strain sequencing project: providing services to taxonomists for standard genome sequencing and annotation.</title>
        <authorList>
            <consortium name="The Broad Institute Genomics Platform"/>
            <consortium name="The Broad Institute Genome Sequencing Center for Infectious Disease"/>
            <person name="Wu L."/>
            <person name="Ma J."/>
        </authorList>
    </citation>
    <scope>NUCLEOTIDE SEQUENCE [LARGE SCALE GENOMIC DNA]</scope>
    <source>
        <strain evidence="2">CECT 8289</strain>
    </source>
</reference>
<dbReference type="Proteomes" id="UP001595907">
    <property type="component" value="Unassembled WGS sequence"/>
</dbReference>
<comment type="caution">
    <text evidence="1">The sequence shown here is derived from an EMBL/GenBank/DDBJ whole genome shotgun (WGS) entry which is preliminary data.</text>
</comment>